<dbReference type="Proteomes" id="UP000076609">
    <property type="component" value="Unassembled WGS sequence"/>
</dbReference>
<evidence type="ECO:0000313" key="3">
    <source>
        <dbReference type="Proteomes" id="UP000076609"/>
    </source>
</evidence>
<dbReference type="InterPro" id="IPR029044">
    <property type="entry name" value="Nucleotide-diphossugar_trans"/>
</dbReference>
<protein>
    <recommendedName>
        <fullName evidence="1">Glycosyltransferase 2-like domain-containing protein</fullName>
    </recommendedName>
</protein>
<keyword evidence="3" id="KW-1185">Reference proteome</keyword>
<dbReference type="CDD" id="cd00761">
    <property type="entry name" value="Glyco_tranf_GTA_type"/>
    <property type="match status" value="1"/>
</dbReference>
<dbReference type="SUPFAM" id="SSF53448">
    <property type="entry name" value="Nucleotide-diphospho-sugar transferases"/>
    <property type="match status" value="1"/>
</dbReference>
<sequence>MITIVMPSHNRQRYAAIAVRKIVGILPDAQIVVSDTSAEEGLEAMLPPATGTGSVEYLRPNRPMDVVTHFEFALEHARGRYVMFLGDDDCIGPGLEDIARWAECNDIDAVLSYGARFIANYFWPGIQSRYYGSGYESRLFVHPFTGKARRLDPPAALREVLRDPGRGLGSMPRIYHGLVSRALIEKVRERFGALFGGLSPDIYSATLISEMARNAWQVDYPFSIPGGSPASTAGSYAARNDDRSLAKHPHTAAFAGLRWDPLIPAYYAPHIMWSYSLKKAADRLGLSEGAINLARIYALSMMQHRDQIGVVNTSAAHARRNGLRAGPGAMLWEAAREMMFQMGRYGRRLRSPKAGGEALSFENLPDIGAAYDQLERYIVERDICLELPS</sequence>
<dbReference type="RefSeq" id="WP_066691082.1">
    <property type="nucleotide sequence ID" value="NZ_LQQO01000023.1"/>
</dbReference>
<dbReference type="Gene3D" id="3.90.550.10">
    <property type="entry name" value="Spore Coat Polysaccharide Biosynthesis Protein SpsA, Chain A"/>
    <property type="match status" value="1"/>
</dbReference>
<comment type="caution">
    <text evidence="2">The sequence shown here is derived from an EMBL/GenBank/DDBJ whole genome shotgun (WGS) entry which is preliminary data.</text>
</comment>
<dbReference type="EMBL" id="LQQO01000023">
    <property type="protein sequence ID" value="KZE13281.1"/>
    <property type="molecule type" value="Genomic_DNA"/>
</dbReference>
<organism evidence="2 3">
    <name type="scientific">Sphingomonas hankookensis</name>
    <dbReference type="NCBI Taxonomy" id="563996"/>
    <lineage>
        <taxon>Bacteria</taxon>
        <taxon>Pseudomonadati</taxon>
        <taxon>Pseudomonadota</taxon>
        <taxon>Alphaproteobacteria</taxon>
        <taxon>Sphingomonadales</taxon>
        <taxon>Sphingomonadaceae</taxon>
        <taxon>Sphingomonas</taxon>
    </lineage>
</organism>
<gene>
    <name evidence="2" type="ORF">AVT10_03680</name>
</gene>
<name>A0ABR5YCM3_9SPHN</name>
<accession>A0ABR5YCM3</accession>
<dbReference type="Pfam" id="PF00535">
    <property type="entry name" value="Glycos_transf_2"/>
    <property type="match status" value="1"/>
</dbReference>
<evidence type="ECO:0000259" key="1">
    <source>
        <dbReference type="Pfam" id="PF00535"/>
    </source>
</evidence>
<feature type="domain" description="Glycosyltransferase 2-like" evidence="1">
    <location>
        <begin position="3"/>
        <end position="127"/>
    </location>
</feature>
<reference evidence="3" key="1">
    <citation type="submission" date="2016-01" db="EMBL/GenBank/DDBJ databases">
        <title>Draft genome of Chromobacterium sp. F49.</title>
        <authorList>
            <person name="Hong K.W."/>
        </authorList>
    </citation>
    <scope>NUCLEOTIDE SEQUENCE [LARGE SCALE GENOMIC DNA]</scope>
    <source>
        <strain evidence="3">CN3</strain>
    </source>
</reference>
<dbReference type="InterPro" id="IPR001173">
    <property type="entry name" value="Glyco_trans_2-like"/>
</dbReference>
<evidence type="ECO:0000313" key="2">
    <source>
        <dbReference type="EMBL" id="KZE13281.1"/>
    </source>
</evidence>
<proteinExistence type="predicted"/>